<keyword evidence="4 6" id="KW-0975">Bacterial flagellum</keyword>
<dbReference type="PANTHER" id="PTHR30435:SF2">
    <property type="entry name" value="FLAGELLAR BASAL-BODY ROD PROTEIN FLGC"/>
    <property type="match status" value="1"/>
</dbReference>
<evidence type="ECO:0000256" key="3">
    <source>
        <dbReference type="ARBA" id="ARBA00017941"/>
    </source>
</evidence>
<dbReference type="GO" id="GO:0071978">
    <property type="term" value="P:bacterial-type flagellum-dependent swarming motility"/>
    <property type="evidence" value="ECO:0007669"/>
    <property type="project" value="TreeGrafter"/>
</dbReference>
<evidence type="ECO:0000256" key="2">
    <source>
        <dbReference type="ARBA" id="ARBA00009677"/>
    </source>
</evidence>
<proteinExistence type="inferred from homology"/>
<reference evidence="9 10" key="1">
    <citation type="submission" date="2020-02" db="EMBL/GenBank/DDBJ databases">
        <title>Draft genome sequence of Limisphaera ngatamarikiensis NGM72.4T, a thermophilic Verrucomicrobia grouped in subdivision 3.</title>
        <authorList>
            <person name="Carere C.R."/>
            <person name="Steen J."/>
            <person name="Hugenholtz P."/>
            <person name="Stott M.B."/>
        </authorList>
    </citation>
    <scope>NUCLEOTIDE SEQUENCE [LARGE SCALE GENOMIC DNA]</scope>
    <source>
        <strain evidence="9 10">NGM72.4</strain>
    </source>
</reference>
<comment type="caution">
    <text evidence="9">The sequence shown here is derived from an EMBL/GenBank/DDBJ whole genome shotgun (WGS) entry which is preliminary data.</text>
</comment>
<evidence type="ECO:0000256" key="1">
    <source>
        <dbReference type="ARBA" id="ARBA00004117"/>
    </source>
</evidence>
<evidence type="ECO:0000256" key="4">
    <source>
        <dbReference type="ARBA" id="ARBA00023143"/>
    </source>
</evidence>
<evidence type="ECO:0000259" key="7">
    <source>
        <dbReference type="Pfam" id="PF00460"/>
    </source>
</evidence>
<evidence type="ECO:0000256" key="6">
    <source>
        <dbReference type="RuleBase" id="RU362062"/>
    </source>
</evidence>
<evidence type="ECO:0000256" key="5">
    <source>
        <dbReference type="ARBA" id="ARBA00025933"/>
    </source>
</evidence>
<keyword evidence="9" id="KW-0969">Cilium</keyword>
<dbReference type="InterPro" id="IPR001444">
    <property type="entry name" value="Flag_bb_rod_N"/>
</dbReference>
<keyword evidence="9" id="KW-0282">Flagellum</keyword>
<evidence type="ECO:0000259" key="8">
    <source>
        <dbReference type="Pfam" id="PF06429"/>
    </source>
</evidence>
<evidence type="ECO:0000313" key="9">
    <source>
        <dbReference type="EMBL" id="NGO37886.1"/>
    </source>
</evidence>
<dbReference type="AlphaFoldDB" id="A0A6M1RE86"/>
<comment type="subunit">
    <text evidence="5 6">The basal body constitutes a major portion of the flagellar organelle and consists of four rings (L,P,S, and M) mounted on a central rod. The rod consists of about 26 subunits of FlgG in the distal portion, and FlgB, FlgC and FlgF are thought to build up the proximal portion of the rod with about 6 subunits each.</text>
</comment>
<evidence type="ECO:0000313" key="10">
    <source>
        <dbReference type="Proteomes" id="UP000477311"/>
    </source>
</evidence>
<keyword evidence="9" id="KW-0966">Cell projection</keyword>
<organism evidence="9 10">
    <name type="scientific">Limisphaera ngatamarikiensis</name>
    <dbReference type="NCBI Taxonomy" id="1324935"/>
    <lineage>
        <taxon>Bacteria</taxon>
        <taxon>Pseudomonadati</taxon>
        <taxon>Verrucomicrobiota</taxon>
        <taxon>Verrucomicrobiia</taxon>
        <taxon>Limisphaerales</taxon>
        <taxon>Limisphaeraceae</taxon>
        <taxon>Limisphaera</taxon>
    </lineage>
</organism>
<dbReference type="Pfam" id="PF00460">
    <property type="entry name" value="Flg_bb_rod"/>
    <property type="match status" value="1"/>
</dbReference>
<feature type="domain" description="Flagellar basal body rod protein N-terminal" evidence="7">
    <location>
        <begin position="8"/>
        <end position="35"/>
    </location>
</feature>
<dbReference type="Proteomes" id="UP000477311">
    <property type="component" value="Unassembled WGS sequence"/>
</dbReference>
<dbReference type="InterPro" id="IPR010930">
    <property type="entry name" value="Flg_bb/hook_C_dom"/>
</dbReference>
<sequence>MVEILSGIRTTASALTAERTRLDVIAENIANAQTTRGPDGGPYRRRVVVFETVLQNAVGRAGPGEAPAAVRVARIQTDPRPLLLVYRPGHPDADANGMVAMPNINVHEEMADLIAASRAYEANLAVVKNARAMAMQTLAIGKR</sequence>
<dbReference type="GO" id="GO:0030694">
    <property type="term" value="C:bacterial-type flagellum basal body, rod"/>
    <property type="evidence" value="ECO:0007669"/>
    <property type="project" value="UniProtKB-UniRule"/>
</dbReference>
<comment type="subcellular location">
    <subcellularLocation>
        <location evidence="1 6">Bacterial flagellum basal body</location>
    </subcellularLocation>
</comment>
<protein>
    <recommendedName>
        <fullName evidence="3 6">Flagellar basal-body rod protein FlgC</fullName>
    </recommendedName>
</protein>
<accession>A0A6M1RE86</accession>
<dbReference type="EMBL" id="JAAKYA010000004">
    <property type="protein sequence ID" value="NGO37886.1"/>
    <property type="molecule type" value="Genomic_DNA"/>
</dbReference>
<name>A0A6M1RE86_9BACT</name>
<dbReference type="Pfam" id="PF06429">
    <property type="entry name" value="Flg_bbr_C"/>
    <property type="match status" value="1"/>
</dbReference>
<feature type="domain" description="Flagellar basal-body/hook protein C-terminal" evidence="8">
    <location>
        <begin position="96"/>
        <end position="138"/>
    </location>
</feature>
<gene>
    <name evidence="9" type="primary">flgC</name>
    <name evidence="9" type="ORF">G4L39_00505</name>
</gene>
<dbReference type="InterPro" id="IPR006299">
    <property type="entry name" value="FlgC"/>
</dbReference>
<dbReference type="PANTHER" id="PTHR30435">
    <property type="entry name" value="FLAGELLAR PROTEIN"/>
    <property type="match status" value="1"/>
</dbReference>
<dbReference type="NCBIfam" id="TIGR01395">
    <property type="entry name" value="FlgC"/>
    <property type="match status" value="1"/>
</dbReference>
<dbReference type="RefSeq" id="WP_165105099.1">
    <property type="nucleotide sequence ID" value="NZ_JAAKYA010000004.1"/>
</dbReference>
<keyword evidence="10" id="KW-1185">Reference proteome</keyword>
<comment type="similarity">
    <text evidence="2">Belongs to the flagella basal body rod proteins family.</text>
</comment>